<dbReference type="EMBL" id="CP001750">
    <property type="protein sequence ID" value="ADB10313.1"/>
    <property type="molecule type" value="Genomic_DNA"/>
</dbReference>
<gene>
    <name evidence="5" type="primary">bgl5</name>
    <name evidence="5" type="ordered locus">BDP_1722</name>
</gene>
<dbReference type="STRING" id="401473.BDP_1722"/>
<keyword evidence="6" id="KW-1185">Reference proteome</keyword>
<dbReference type="AlphaFoldDB" id="D2Q5U8"/>
<dbReference type="PANTHER" id="PTHR42715:SF10">
    <property type="entry name" value="BETA-GLUCOSIDASE"/>
    <property type="match status" value="1"/>
</dbReference>
<evidence type="ECO:0000313" key="5">
    <source>
        <dbReference type="EMBL" id="ADB10313.1"/>
    </source>
</evidence>
<protein>
    <submittedName>
        <fullName evidence="5">Bgl5 Beta-glucosidase</fullName>
        <ecNumber evidence="5">3.2.1.21</ecNumber>
    </submittedName>
</protein>
<evidence type="ECO:0000313" key="6">
    <source>
        <dbReference type="Proteomes" id="UP000008693"/>
    </source>
</evidence>
<evidence type="ECO:0000256" key="3">
    <source>
        <dbReference type="SAM" id="MobiDB-lite"/>
    </source>
</evidence>
<dbReference type="SMART" id="SM01217">
    <property type="entry name" value="Fn3_like"/>
    <property type="match status" value="1"/>
</dbReference>
<dbReference type="Gene3D" id="2.60.40.10">
    <property type="entry name" value="Immunoglobulins"/>
    <property type="match status" value="1"/>
</dbReference>
<accession>D2Q5U8</accession>
<dbReference type="InterPro" id="IPR013783">
    <property type="entry name" value="Ig-like_fold"/>
</dbReference>
<feature type="domain" description="Fibronectin type III-like" evidence="4">
    <location>
        <begin position="45"/>
        <end position="129"/>
    </location>
</feature>
<keyword evidence="2 5" id="KW-0378">Hydrolase</keyword>
<dbReference type="InterPro" id="IPR026891">
    <property type="entry name" value="Fn3-like"/>
</dbReference>
<dbReference type="Pfam" id="PF14310">
    <property type="entry name" value="Fn3-like"/>
    <property type="match status" value="1"/>
</dbReference>
<proteinExistence type="inferred from homology"/>
<dbReference type="eggNOG" id="COG0768">
    <property type="taxonomic scope" value="Bacteria"/>
</dbReference>
<keyword evidence="5" id="KW-0326">Glycosidase</keyword>
<sequence length="299" mass="32929">MQMPFGYGLSYGTDFSQEIVSTEQNEDSVTLKVHAANNGTKAGKDVVQVYYNPPYTDFDAKNSIEKSTVNLIAFEKTDDIQPGAAQDITVTVTKEDMASYSYAHENSDGTKGAYLLEQGDYALSINKTAHEEYQSVTVNVPQTIWYDNDNPRQSDKDGQAILDDQGDPTNEPANGDTFKAASNLFQDMTDHMSKTSQLTRANGALSNTATFPTKEEMADISAAFNAKTDDEGRLILQQMDLDTDTTLGNTAGSKVYTTEKPTSNADNGLTLSDLRGVDFNDTKWDQLLDQLEWPSRMPE</sequence>
<dbReference type="HOGENOM" id="CLU_929596_0_0_11"/>
<feature type="region of interest" description="Disordered" evidence="3">
    <location>
        <begin position="147"/>
        <end position="175"/>
    </location>
</feature>
<comment type="similarity">
    <text evidence="1">Belongs to the glycosyl hydrolase 3 family.</text>
</comment>
<evidence type="ECO:0000256" key="1">
    <source>
        <dbReference type="ARBA" id="ARBA00005336"/>
    </source>
</evidence>
<dbReference type="GO" id="GO:0005975">
    <property type="term" value="P:carbohydrate metabolic process"/>
    <property type="evidence" value="ECO:0007669"/>
    <property type="project" value="UniProtKB-ARBA"/>
</dbReference>
<dbReference type="PANTHER" id="PTHR42715">
    <property type="entry name" value="BETA-GLUCOSIDASE"/>
    <property type="match status" value="1"/>
</dbReference>
<dbReference type="Proteomes" id="UP000008693">
    <property type="component" value="Chromosome"/>
</dbReference>
<feature type="region of interest" description="Disordered" evidence="3">
    <location>
        <begin position="248"/>
        <end position="267"/>
    </location>
</feature>
<feature type="compositionally biased region" description="Basic and acidic residues" evidence="3">
    <location>
        <begin position="149"/>
        <end position="158"/>
    </location>
</feature>
<evidence type="ECO:0000259" key="4">
    <source>
        <dbReference type="SMART" id="SM01217"/>
    </source>
</evidence>
<evidence type="ECO:0000256" key="2">
    <source>
        <dbReference type="ARBA" id="ARBA00022801"/>
    </source>
</evidence>
<organism evidence="5 6">
    <name type="scientific">Bifidobacterium dentium (strain ATCC 27534 / DSM 20436 / JCM 1195 / Bd1)</name>
    <dbReference type="NCBI Taxonomy" id="401473"/>
    <lineage>
        <taxon>Bacteria</taxon>
        <taxon>Bacillati</taxon>
        <taxon>Actinomycetota</taxon>
        <taxon>Actinomycetes</taxon>
        <taxon>Bifidobacteriales</taxon>
        <taxon>Bifidobacteriaceae</taxon>
        <taxon>Bifidobacterium</taxon>
    </lineage>
</organism>
<dbReference type="InterPro" id="IPR050288">
    <property type="entry name" value="Cellulose_deg_GH3"/>
</dbReference>
<reference evidence="5 6" key="1">
    <citation type="journal article" date="2009" name="PLoS Genet.">
        <title>The Bifidobacterium dentium Bd1 genome sequence reflects its genetic adaptation to the human oral cavity.</title>
        <authorList>
            <person name="Ventura M."/>
            <person name="Turroni F."/>
            <person name="Zomer A."/>
            <person name="Foroni E."/>
            <person name="Giubellini V."/>
            <person name="Bottacini F."/>
            <person name="Canchaya C."/>
            <person name="Claesson M.J."/>
            <person name="He F."/>
            <person name="Mantzourani M."/>
            <person name="Mulas L."/>
            <person name="Ferrarini A."/>
            <person name="Gao B."/>
            <person name="Delledonne M."/>
            <person name="Henrissat B."/>
            <person name="Coutinho P."/>
            <person name="Oggioni M."/>
            <person name="Gupta R.S."/>
            <person name="Zhang Z."/>
            <person name="Beighton D."/>
            <person name="Fitzgerald G.F."/>
            <person name="O'Toole P.W."/>
            <person name="van Sinderen D."/>
        </authorList>
    </citation>
    <scope>NUCLEOTIDE SEQUENCE [LARGE SCALE GENOMIC DNA]</scope>
    <source>
        <strain evidence="6">ATCC 27534 / DSM 20436 / JCM 1195 / Bd1</strain>
    </source>
</reference>
<name>D2Q5U8_BIFDB</name>
<dbReference type="GO" id="GO:0008422">
    <property type="term" value="F:beta-glucosidase activity"/>
    <property type="evidence" value="ECO:0007669"/>
    <property type="project" value="UniProtKB-EC"/>
</dbReference>
<dbReference type="KEGG" id="bde:BDP_1722"/>
<dbReference type="EC" id="3.2.1.21" evidence="5"/>